<dbReference type="Proteomes" id="UP000419743">
    <property type="component" value="Unassembled WGS sequence"/>
</dbReference>
<dbReference type="InterPro" id="IPR055344">
    <property type="entry name" value="SecD_SecF_C_bact"/>
</dbReference>
<keyword evidence="4 9" id="KW-0812">Transmembrane</keyword>
<dbReference type="InterPro" id="IPR005791">
    <property type="entry name" value="SecD"/>
</dbReference>
<comment type="caution">
    <text evidence="9">Lacks conserved residue(s) required for the propagation of feature annotation.</text>
</comment>
<keyword evidence="7 9" id="KW-0811">Translocation</keyword>
<comment type="caution">
    <text evidence="14">The sequence shown here is derived from an EMBL/GenBank/DDBJ whole genome shotgun (WGS) entry which is preliminary data.</text>
</comment>
<evidence type="ECO:0000256" key="10">
    <source>
        <dbReference type="SAM" id="MobiDB-lite"/>
    </source>
</evidence>
<dbReference type="PANTHER" id="PTHR30081:SF1">
    <property type="entry name" value="PROTEIN TRANSLOCASE SUBUNIT SECD"/>
    <property type="match status" value="1"/>
</dbReference>
<feature type="compositionally biased region" description="Low complexity" evidence="10">
    <location>
        <begin position="647"/>
        <end position="658"/>
    </location>
</feature>
<keyword evidence="2 9" id="KW-0813">Transport</keyword>
<feature type="compositionally biased region" description="Polar residues" evidence="10">
    <location>
        <begin position="674"/>
        <end position="684"/>
    </location>
</feature>
<dbReference type="InterPro" id="IPR054384">
    <property type="entry name" value="SecDF_P1_head"/>
</dbReference>
<evidence type="ECO:0000313" key="14">
    <source>
        <dbReference type="EMBL" id="VZO40536.1"/>
    </source>
</evidence>
<feature type="region of interest" description="Disordered" evidence="10">
    <location>
        <begin position="149"/>
        <end position="220"/>
    </location>
</feature>
<comment type="subunit">
    <text evidence="9">Forms a complex with SecF. Part of the essential Sec protein translocation apparatus which comprises SecA, SecYEG and auxiliary proteins SecDF. Other proteins may also be involved.</text>
</comment>
<dbReference type="Gene3D" id="3.30.70.3220">
    <property type="match status" value="1"/>
</dbReference>
<dbReference type="HAMAP" id="MF_01463_B">
    <property type="entry name" value="SecD_B"/>
    <property type="match status" value="1"/>
</dbReference>
<dbReference type="GO" id="GO:0043952">
    <property type="term" value="P:protein transport by the Sec complex"/>
    <property type="evidence" value="ECO:0007669"/>
    <property type="project" value="UniProtKB-UniRule"/>
</dbReference>
<dbReference type="Gene3D" id="1.20.1640.10">
    <property type="entry name" value="Multidrug efflux transporter AcrB transmembrane domain"/>
    <property type="match status" value="1"/>
</dbReference>
<protein>
    <recommendedName>
        <fullName evidence="9">Protein translocase subunit SecD</fullName>
    </recommendedName>
</protein>
<evidence type="ECO:0000259" key="12">
    <source>
        <dbReference type="Pfam" id="PF21760"/>
    </source>
</evidence>
<feature type="region of interest" description="Disordered" evidence="10">
    <location>
        <begin position="633"/>
        <end position="684"/>
    </location>
</feature>
<reference evidence="14 15" key="1">
    <citation type="submission" date="2019-11" db="EMBL/GenBank/DDBJ databases">
        <authorList>
            <person name="Criscuolo A."/>
        </authorList>
    </citation>
    <scope>NUCLEOTIDE SEQUENCE [LARGE SCALE GENOMIC DNA]</scope>
    <source>
        <strain evidence="14">CIP111667</strain>
    </source>
</reference>
<feature type="region of interest" description="Disordered" evidence="10">
    <location>
        <begin position="234"/>
        <end position="257"/>
    </location>
</feature>
<feature type="transmembrane region" description="Helical" evidence="9">
    <location>
        <begin position="441"/>
        <end position="458"/>
    </location>
</feature>
<dbReference type="InterPro" id="IPR022813">
    <property type="entry name" value="SecD/SecF_arch_bac"/>
</dbReference>
<name>A0A7M4DSU2_9MICO</name>
<dbReference type="InterPro" id="IPR048634">
    <property type="entry name" value="SecD_SecF_C"/>
</dbReference>
<keyword evidence="3 9" id="KW-1003">Cell membrane</keyword>
<dbReference type="Pfam" id="PF21760">
    <property type="entry name" value="SecD_1st"/>
    <property type="match status" value="1"/>
</dbReference>
<feature type="transmembrane region" description="Helical" evidence="9">
    <location>
        <begin position="544"/>
        <end position="562"/>
    </location>
</feature>
<evidence type="ECO:0000256" key="2">
    <source>
        <dbReference type="ARBA" id="ARBA00022448"/>
    </source>
</evidence>
<sequence length="684" mass="71697">MATPKKPAVRPLRTLTFLAVLIAIVFGSVAAGTKWSDATWTPNLALDLEGGTQLILTPKTEDGDPITADQVNEAIRIIRQRVDASGVAEAEITSQGGQNIVVALPGTPSEETLDLVRRSAQMRFRPVLVEAGPGQIDPAQLEAAEQDPNAVDPNAVDPNADPEATDPASDPATEETTEPAADGAVRGTVGAETTPPSDDPTTEQPVEGATEEPAEEPTATTYTPEEIEAAAMAASDANGDGVLSNEPATEPTSASDQAWITEQITYDFYMLDCTDPANLVGGGGDDPDAPLVSCADDGTAKYILGPMEIAGTEISSASSGLQVTESGTVTNDYVVNIEFTSEGGETFAAVTERLASPELQANGTNRFAMVLDGLVISAPSVTAQIPNGEAQISGSTANPFTRDEATALANQLNFGALPITFEVQSEEQISATLGTEQLERGLLAGLIGLILVVIYSLFQYRGLAIVTVASLVVAGSLVYGVIALLSWVQGYRLSLPGVAGLIVAIGITADSFIVYFERIRDEVREGRRLDAAVEEGWKRARRTILASDAVNLLAAVVLYFLAVGGVRGFAFTLGLTTIIDLVVVVLFTHPMVQLLTRTKFFGEGHRLSGLDPEHLGATVSAYKGRGRFRSPEERLTIAERRRRDAESAASAGSAASPEPAEDSPDDPGGGSESVTSTSAKDGEK</sequence>
<dbReference type="SUPFAM" id="SSF82866">
    <property type="entry name" value="Multidrug efflux transporter AcrB transmembrane domain"/>
    <property type="match status" value="1"/>
</dbReference>
<feature type="transmembrane region" description="Helical" evidence="9">
    <location>
        <begin position="493"/>
        <end position="516"/>
    </location>
</feature>
<evidence type="ECO:0000259" key="11">
    <source>
        <dbReference type="Pfam" id="PF02355"/>
    </source>
</evidence>
<evidence type="ECO:0000256" key="5">
    <source>
        <dbReference type="ARBA" id="ARBA00022927"/>
    </source>
</evidence>
<evidence type="ECO:0000256" key="4">
    <source>
        <dbReference type="ARBA" id="ARBA00022692"/>
    </source>
</evidence>
<keyword evidence="6 9" id="KW-1133">Transmembrane helix</keyword>
<dbReference type="GO" id="GO:0015450">
    <property type="term" value="F:protein-transporting ATPase activity"/>
    <property type="evidence" value="ECO:0007669"/>
    <property type="project" value="InterPro"/>
</dbReference>
<feature type="domain" description="Protein export membrane protein SecD/SecF C-terminal" evidence="11">
    <location>
        <begin position="420"/>
        <end position="595"/>
    </location>
</feature>
<dbReference type="InterPro" id="IPR048631">
    <property type="entry name" value="SecD_1st"/>
</dbReference>
<dbReference type="GO" id="GO:0065002">
    <property type="term" value="P:intracellular protein transmembrane transport"/>
    <property type="evidence" value="ECO:0007669"/>
    <property type="project" value="UniProtKB-UniRule"/>
</dbReference>
<dbReference type="RefSeq" id="WP_156743793.1">
    <property type="nucleotide sequence ID" value="NZ_CACRYJ010000071.1"/>
</dbReference>
<dbReference type="AlphaFoldDB" id="A0A7M4DSU2"/>
<proteinExistence type="inferred from homology"/>
<organism evidence="14 15">
    <name type="scientific">Occultella aeris</name>
    <dbReference type="NCBI Taxonomy" id="2761496"/>
    <lineage>
        <taxon>Bacteria</taxon>
        <taxon>Bacillati</taxon>
        <taxon>Actinomycetota</taxon>
        <taxon>Actinomycetes</taxon>
        <taxon>Micrococcales</taxon>
        <taxon>Ruaniaceae</taxon>
        <taxon>Occultella</taxon>
    </lineage>
</organism>
<evidence type="ECO:0000256" key="1">
    <source>
        <dbReference type="ARBA" id="ARBA00004651"/>
    </source>
</evidence>
<evidence type="ECO:0000256" key="9">
    <source>
        <dbReference type="HAMAP-Rule" id="MF_01463"/>
    </source>
</evidence>
<gene>
    <name evidence="9" type="primary">secD</name>
    <name evidence="14" type="ORF">HALOF300_05244</name>
</gene>
<keyword evidence="15" id="KW-1185">Reference proteome</keyword>
<keyword evidence="8 9" id="KW-0472">Membrane</keyword>
<evidence type="ECO:0000259" key="13">
    <source>
        <dbReference type="Pfam" id="PF22599"/>
    </source>
</evidence>
<dbReference type="EMBL" id="CACRYJ010000071">
    <property type="protein sequence ID" value="VZO40536.1"/>
    <property type="molecule type" value="Genomic_DNA"/>
</dbReference>
<feature type="transmembrane region" description="Helical" evidence="9">
    <location>
        <begin position="465"/>
        <end position="487"/>
    </location>
</feature>
<comment type="function">
    <text evidence="9">Part of the Sec protein translocase complex. Interacts with the SecYEG preprotein conducting channel. SecDF uses the proton motive force (PMF) to complete protein translocation after the ATP-dependent function of SecA.</text>
</comment>
<feature type="transmembrane region" description="Helical" evidence="9">
    <location>
        <begin position="568"/>
        <end position="587"/>
    </location>
</feature>
<dbReference type="NCBIfam" id="TIGR01129">
    <property type="entry name" value="secD"/>
    <property type="match status" value="1"/>
</dbReference>
<evidence type="ECO:0000313" key="15">
    <source>
        <dbReference type="Proteomes" id="UP000419743"/>
    </source>
</evidence>
<keyword evidence="5 9" id="KW-0653">Protein transport</keyword>
<dbReference type="GO" id="GO:0005886">
    <property type="term" value="C:plasma membrane"/>
    <property type="evidence" value="ECO:0007669"/>
    <property type="project" value="UniProtKB-SubCell"/>
</dbReference>
<feature type="domain" description="Protein translocase subunit SecDF P1" evidence="12">
    <location>
        <begin position="71"/>
        <end position="127"/>
    </location>
</feature>
<dbReference type="PANTHER" id="PTHR30081">
    <property type="entry name" value="PROTEIN-EXPORT MEMBRANE PROTEIN SEC"/>
    <property type="match status" value="1"/>
</dbReference>
<evidence type="ECO:0000256" key="8">
    <source>
        <dbReference type="ARBA" id="ARBA00023136"/>
    </source>
</evidence>
<feature type="domain" description="SecDF P1 head subdomain" evidence="13">
    <location>
        <begin position="300"/>
        <end position="419"/>
    </location>
</feature>
<dbReference type="Gene3D" id="3.30.1360.200">
    <property type="match status" value="1"/>
</dbReference>
<accession>A0A7M4DSU2</accession>
<feature type="compositionally biased region" description="Polar residues" evidence="10">
    <location>
        <begin position="246"/>
        <end position="257"/>
    </location>
</feature>
<dbReference type="Pfam" id="PF02355">
    <property type="entry name" value="SecD_SecF_C"/>
    <property type="match status" value="1"/>
</dbReference>
<evidence type="ECO:0000256" key="7">
    <source>
        <dbReference type="ARBA" id="ARBA00023010"/>
    </source>
</evidence>
<feature type="compositionally biased region" description="Basic and acidic residues" evidence="10">
    <location>
        <begin position="633"/>
        <end position="646"/>
    </location>
</feature>
<evidence type="ECO:0000256" key="3">
    <source>
        <dbReference type="ARBA" id="ARBA00022475"/>
    </source>
</evidence>
<dbReference type="Pfam" id="PF22599">
    <property type="entry name" value="SecDF_P1_head"/>
    <property type="match status" value="1"/>
</dbReference>
<comment type="similarity">
    <text evidence="9">Belongs to the SecD/SecF family. SecD subfamily.</text>
</comment>
<dbReference type="GO" id="GO:0006605">
    <property type="term" value="P:protein targeting"/>
    <property type="evidence" value="ECO:0007669"/>
    <property type="project" value="UniProtKB-UniRule"/>
</dbReference>
<comment type="subcellular location">
    <subcellularLocation>
        <location evidence="1 9">Cell membrane</location>
        <topology evidence="1 9">Multi-pass membrane protein</topology>
    </subcellularLocation>
</comment>
<dbReference type="NCBIfam" id="TIGR00916">
    <property type="entry name" value="2A0604s01"/>
    <property type="match status" value="1"/>
</dbReference>
<evidence type="ECO:0000256" key="6">
    <source>
        <dbReference type="ARBA" id="ARBA00022989"/>
    </source>
</evidence>